<accession>A0A6J3QQ05</accession>
<gene>
    <name evidence="3" type="primary">LOC117309743</name>
</gene>
<evidence type="ECO:0000256" key="1">
    <source>
        <dbReference type="SAM" id="MobiDB-lite"/>
    </source>
</evidence>
<dbReference type="AlphaFoldDB" id="A0A6J3QQ05"/>
<name>A0A6J3QQ05_TURTR</name>
<dbReference type="InParanoid" id="A0A6J3QQ05"/>
<feature type="region of interest" description="Disordered" evidence="1">
    <location>
        <begin position="229"/>
        <end position="259"/>
    </location>
</feature>
<feature type="region of interest" description="Disordered" evidence="1">
    <location>
        <begin position="78"/>
        <end position="212"/>
    </location>
</feature>
<dbReference type="RefSeq" id="XP_033704317.1">
    <property type="nucleotide sequence ID" value="XM_033848426.1"/>
</dbReference>
<feature type="region of interest" description="Disordered" evidence="1">
    <location>
        <begin position="1"/>
        <end position="25"/>
    </location>
</feature>
<organism evidence="2 3">
    <name type="scientific">Tursiops truncatus</name>
    <name type="common">Atlantic bottle-nosed dolphin</name>
    <name type="synonym">Delphinus truncatus</name>
    <dbReference type="NCBI Taxonomy" id="9739"/>
    <lineage>
        <taxon>Eukaryota</taxon>
        <taxon>Metazoa</taxon>
        <taxon>Chordata</taxon>
        <taxon>Craniata</taxon>
        <taxon>Vertebrata</taxon>
        <taxon>Euteleostomi</taxon>
        <taxon>Mammalia</taxon>
        <taxon>Eutheria</taxon>
        <taxon>Laurasiatheria</taxon>
        <taxon>Artiodactyla</taxon>
        <taxon>Whippomorpha</taxon>
        <taxon>Cetacea</taxon>
        <taxon>Odontoceti</taxon>
        <taxon>Delphinidae</taxon>
        <taxon>Tursiops</taxon>
    </lineage>
</organism>
<evidence type="ECO:0000313" key="3">
    <source>
        <dbReference type="RefSeq" id="XP_033704317.1"/>
    </source>
</evidence>
<evidence type="ECO:0000313" key="2">
    <source>
        <dbReference type="Proteomes" id="UP000245320"/>
    </source>
</evidence>
<dbReference type="Proteomes" id="UP000245320">
    <property type="component" value="Chromosome 20"/>
</dbReference>
<feature type="compositionally biased region" description="Polar residues" evidence="1">
    <location>
        <begin position="246"/>
        <end position="257"/>
    </location>
</feature>
<keyword evidence="2" id="KW-1185">Reference proteome</keyword>
<proteinExistence type="predicted"/>
<sequence length="354" mass="37532">MGREKDWDRQGGEKTCPPRKEYGRHPCSCARREASRARIDRWCRRSLSAHPRPAGCRELEPAPRVLPGNVLAGEELLDDCSPGPPRPRAGLGTAAPAGCRPRRAARGVGQPRWIRRAAGRAGGRRRGTRRGSRGAVSQLLRGEPASFPGKLAAAPRGVVPRRQGAGPAVAASRDVAGGPGPRDGPAGPVSRRSKNPLPAASQPEPLGTPSGTECLLATYYASVWGEGRPQEESISPAHSNERPAPNATQRRSTSTQPRGLVPLFPPKPNLAAPKCIGVAEGSTLPQLDGLPHRYPGYPESPPWSQPPKGILEHSCPSALIRRPCDLGIPWPDVGPHQAPGTALHLLCQHPSSSG</sequence>
<feature type="compositionally biased region" description="Basic residues" evidence="1">
    <location>
        <begin position="113"/>
        <end position="132"/>
    </location>
</feature>
<protein>
    <submittedName>
        <fullName evidence="3">Collagen alpha-2(I) chain-like</fullName>
    </submittedName>
</protein>
<reference evidence="3" key="1">
    <citation type="submission" date="2025-08" db="UniProtKB">
        <authorList>
            <consortium name="RefSeq"/>
        </authorList>
    </citation>
    <scope>IDENTIFICATION</scope>
    <source>
        <tissue evidence="3">Spleen</tissue>
    </source>
</reference>